<evidence type="ECO:0000256" key="3">
    <source>
        <dbReference type="PROSITE-ProRule" id="PRU00221"/>
    </source>
</evidence>
<keyword evidence="1 3" id="KW-0853">WD repeat</keyword>
<proteinExistence type="predicted"/>
<dbReference type="InterPro" id="IPR015943">
    <property type="entry name" value="WD40/YVTN_repeat-like_dom_sf"/>
</dbReference>
<accession>A0ABQ7HAB9</accession>
<dbReference type="InterPro" id="IPR011045">
    <property type="entry name" value="N2O_reductase_N"/>
</dbReference>
<evidence type="ECO:0000256" key="2">
    <source>
        <dbReference type="ARBA" id="ARBA00022737"/>
    </source>
</evidence>
<protein>
    <submittedName>
        <fullName evidence="4">WD40-repeat-containing domain protein</fullName>
    </submittedName>
</protein>
<dbReference type="Gene3D" id="2.130.10.10">
    <property type="entry name" value="YVTN repeat-like/Quinoprotein amine dehydrogenase"/>
    <property type="match status" value="3"/>
</dbReference>
<dbReference type="InterPro" id="IPR036322">
    <property type="entry name" value="WD40_repeat_dom_sf"/>
</dbReference>
<evidence type="ECO:0000256" key="1">
    <source>
        <dbReference type="ARBA" id="ARBA00022574"/>
    </source>
</evidence>
<reference evidence="4" key="1">
    <citation type="submission" date="2017-08" db="EMBL/GenBank/DDBJ databases">
        <authorList>
            <person name="Polle J.E."/>
            <person name="Barry K."/>
            <person name="Cushman J."/>
            <person name="Schmutz J."/>
            <person name="Tran D."/>
            <person name="Hathwaick L.T."/>
            <person name="Yim W.C."/>
            <person name="Jenkins J."/>
            <person name="Mckie-Krisberg Z.M."/>
            <person name="Prochnik S."/>
            <person name="Lindquist E."/>
            <person name="Dockter R.B."/>
            <person name="Adam C."/>
            <person name="Molina H."/>
            <person name="Bunkerborg J."/>
            <person name="Jin E."/>
            <person name="Buchheim M."/>
            <person name="Magnuson J."/>
        </authorList>
    </citation>
    <scope>NUCLEOTIDE SEQUENCE</scope>
    <source>
        <strain evidence="4">CCAP 19/18</strain>
    </source>
</reference>
<comment type="caution">
    <text evidence="4">The sequence shown here is derived from an EMBL/GenBank/DDBJ whole genome shotgun (WGS) entry which is preliminary data.</text>
</comment>
<dbReference type="EMBL" id="MU069437">
    <property type="protein sequence ID" value="KAF5843800.1"/>
    <property type="molecule type" value="Genomic_DNA"/>
</dbReference>
<feature type="repeat" description="WD" evidence="3">
    <location>
        <begin position="463"/>
        <end position="499"/>
    </location>
</feature>
<keyword evidence="2" id="KW-0677">Repeat</keyword>
<dbReference type="Pfam" id="PF00400">
    <property type="entry name" value="WD40"/>
    <property type="match status" value="6"/>
</dbReference>
<dbReference type="PROSITE" id="PS00678">
    <property type="entry name" value="WD_REPEATS_1"/>
    <property type="match status" value="4"/>
</dbReference>
<name>A0ABQ7HAB9_DUNSA</name>
<dbReference type="InterPro" id="IPR019775">
    <property type="entry name" value="WD40_repeat_CS"/>
</dbReference>
<dbReference type="PRINTS" id="PR00320">
    <property type="entry name" value="GPROTEINBRPT"/>
</dbReference>
<feature type="repeat" description="WD" evidence="3">
    <location>
        <begin position="96"/>
        <end position="137"/>
    </location>
</feature>
<dbReference type="CDD" id="cd00200">
    <property type="entry name" value="WD40"/>
    <property type="match status" value="1"/>
</dbReference>
<dbReference type="PROSITE" id="PS50294">
    <property type="entry name" value="WD_REPEATS_REGION"/>
    <property type="match status" value="3"/>
</dbReference>
<dbReference type="PROSITE" id="PS50082">
    <property type="entry name" value="WD_REPEATS_2"/>
    <property type="match status" value="5"/>
</dbReference>
<organism evidence="4 5">
    <name type="scientific">Dunaliella salina</name>
    <name type="common">Green alga</name>
    <name type="synonym">Protococcus salinus</name>
    <dbReference type="NCBI Taxonomy" id="3046"/>
    <lineage>
        <taxon>Eukaryota</taxon>
        <taxon>Viridiplantae</taxon>
        <taxon>Chlorophyta</taxon>
        <taxon>core chlorophytes</taxon>
        <taxon>Chlorophyceae</taxon>
        <taxon>CS clade</taxon>
        <taxon>Chlamydomonadales</taxon>
        <taxon>Dunaliellaceae</taxon>
        <taxon>Dunaliella</taxon>
    </lineage>
</organism>
<dbReference type="SUPFAM" id="SSF50974">
    <property type="entry name" value="Nitrous oxide reductase, N-terminal domain"/>
    <property type="match status" value="1"/>
</dbReference>
<feature type="repeat" description="WD" evidence="3">
    <location>
        <begin position="180"/>
        <end position="221"/>
    </location>
</feature>
<dbReference type="PANTHER" id="PTHR19854">
    <property type="entry name" value="TRANSDUCIN BETA-LIKE 3"/>
    <property type="match status" value="1"/>
</dbReference>
<feature type="repeat" description="WD" evidence="3">
    <location>
        <begin position="54"/>
        <end position="95"/>
    </location>
</feature>
<evidence type="ECO:0000313" key="4">
    <source>
        <dbReference type="EMBL" id="KAF5843800.1"/>
    </source>
</evidence>
<evidence type="ECO:0000313" key="5">
    <source>
        <dbReference type="Proteomes" id="UP000815325"/>
    </source>
</evidence>
<dbReference type="InterPro" id="IPR001680">
    <property type="entry name" value="WD40_rpt"/>
</dbReference>
<dbReference type="InterPro" id="IPR020472">
    <property type="entry name" value="WD40_PAC1"/>
</dbReference>
<keyword evidence="5" id="KW-1185">Reference proteome</keyword>
<feature type="repeat" description="WD" evidence="3">
    <location>
        <begin position="138"/>
        <end position="179"/>
    </location>
</feature>
<dbReference type="SMART" id="SM00320">
    <property type="entry name" value="WD40"/>
    <property type="match status" value="9"/>
</dbReference>
<dbReference type="Proteomes" id="UP000815325">
    <property type="component" value="Unassembled WGS sequence"/>
</dbReference>
<gene>
    <name evidence="4" type="ORF">DUNSADRAFT_5037</name>
</gene>
<sequence length="610" mass="64234">MEGGKQNYKKVSVLEPYFTGGAARITRDGKLLACVCGEEVKVVDIATGAVLRTIEGDTEPITALAVSPDCKTLVAASRSLMLRVYDLQTGQLKRSWRVHKAAVADMAIDASGGYVATASADRTIKVWDLEAGFCTHSFTGHSGVVLRVMFHPKQLQLFSGGDDSEVRVWDLVEKRCTATLQAHFSAVTCLALSPDGWLLLSGGRDKVVVAWDLRTSSKVATIPVYEAVEGMVCCPLGSTFPNTERPPTAGAAAKQGAKKMAFFATAGEKGRIKLWRTDTATCVYECEPEGGSSTAAAAAAAREYTDLCLLPAGAGLMATTGDARLLFYYCEQTPSPSGASSSSSSSSSLVLRRQLVGNIDEVTDVRLVGGASPLTPSHIAVASNCEVIRLFEMGSMSCTTSLVGHKDTVLAMDAATWGRDNSGQGASSSWHSGWDQEGVVVSGGKDAEVHVWAVPSGRCLGVGVGHVGAVSAVALGRKGSPPKFIVSAGADKLLKVWDLANLLEAAAASASPEGVEAAKRSKKAKANDQQALPVGKQAVASLRVSAAVAGHDKDINTVAVAPNDSLIATGRWHHYRSCKQPLRNTRTSAQWLCLSMTPLLLQPESQATRR</sequence>
<dbReference type="SUPFAM" id="SSF50978">
    <property type="entry name" value="WD40 repeat-like"/>
    <property type="match status" value="1"/>
</dbReference>
<dbReference type="PANTHER" id="PTHR19854:SF15">
    <property type="entry name" value="TRANSDUCIN BETA-LIKE PROTEIN 3"/>
    <property type="match status" value="1"/>
</dbReference>